<reference evidence="1 2" key="1">
    <citation type="submission" date="2018-10" db="EMBL/GenBank/DDBJ databases">
        <title>Isolation from soil.</title>
        <authorList>
            <person name="Hu J."/>
        </authorList>
    </citation>
    <scope>NUCLEOTIDE SEQUENCE [LARGE SCALE GENOMIC DNA]</scope>
    <source>
        <strain evidence="1 2">NEAU-Ht49</strain>
    </source>
</reference>
<accession>A0A3M2LKK0</accession>
<sequence>MTAPAGLAPATTGSVQIGTLCSDVGAISQTTEGKGVTCTKPGDGEKARWAPAKAGSVTVPGAIRPGAFCGPQGAKGKTAQGVAYTCRTTAKDKRARWLK</sequence>
<organism evidence="1 2">
    <name type="scientific">Actinomadura harenae</name>
    <dbReference type="NCBI Taxonomy" id="2483351"/>
    <lineage>
        <taxon>Bacteria</taxon>
        <taxon>Bacillati</taxon>
        <taxon>Actinomycetota</taxon>
        <taxon>Actinomycetes</taxon>
        <taxon>Streptosporangiales</taxon>
        <taxon>Thermomonosporaceae</taxon>
        <taxon>Actinomadura</taxon>
    </lineage>
</organism>
<proteinExistence type="predicted"/>
<dbReference type="EMBL" id="RFFG01000133">
    <property type="protein sequence ID" value="RMI36545.1"/>
    <property type="molecule type" value="Genomic_DNA"/>
</dbReference>
<name>A0A3M2LKK0_9ACTN</name>
<keyword evidence="2" id="KW-1185">Reference proteome</keyword>
<evidence type="ECO:0000313" key="1">
    <source>
        <dbReference type="EMBL" id="RMI36545.1"/>
    </source>
</evidence>
<gene>
    <name evidence="1" type="ORF">EBO15_38390</name>
</gene>
<protein>
    <submittedName>
        <fullName evidence="1">Uncharacterized protein</fullName>
    </submittedName>
</protein>
<dbReference type="Proteomes" id="UP000282674">
    <property type="component" value="Unassembled WGS sequence"/>
</dbReference>
<comment type="caution">
    <text evidence="1">The sequence shown here is derived from an EMBL/GenBank/DDBJ whole genome shotgun (WGS) entry which is preliminary data.</text>
</comment>
<dbReference type="AlphaFoldDB" id="A0A3M2LKK0"/>
<evidence type="ECO:0000313" key="2">
    <source>
        <dbReference type="Proteomes" id="UP000282674"/>
    </source>
</evidence>